<dbReference type="WBParaSite" id="ACAC_0001240901-mRNA-1">
    <property type="protein sequence ID" value="ACAC_0001240901-mRNA-1"/>
    <property type="gene ID" value="ACAC_0001240901"/>
</dbReference>
<evidence type="ECO:0000313" key="1">
    <source>
        <dbReference type="Proteomes" id="UP000035642"/>
    </source>
</evidence>
<keyword evidence="1" id="KW-1185">Reference proteome</keyword>
<dbReference type="AlphaFoldDB" id="A0A158PCF2"/>
<reference evidence="1" key="1">
    <citation type="submission" date="2012-09" db="EMBL/GenBank/DDBJ databases">
        <authorList>
            <person name="Martin A.A."/>
        </authorList>
    </citation>
    <scope>NUCLEOTIDE SEQUENCE</scope>
</reference>
<protein>
    <submittedName>
        <fullName evidence="2">PABS domain-containing protein</fullName>
    </submittedName>
</protein>
<dbReference type="Gene3D" id="3.40.50.150">
    <property type="entry name" value="Vaccinia Virus protein VP39"/>
    <property type="match status" value="1"/>
</dbReference>
<dbReference type="STRING" id="6313.A0A158PCF2"/>
<dbReference type="InterPro" id="IPR029063">
    <property type="entry name" value="SAM-dependent_MTases_sf"/>
</dbReference>
<reference evidence="2" key="2">
    <citation type="submission" date="2016-04" db="UniProtKB">
        <authorList>
            <consortium name="WormBaseParasite"/>
        </authorList>
    </citation>
    <scope>IDENTIFICATION</scope>
</reference>
<accession>A0A158PCF2</accession>
<sequence>MMIAGSFFSGALQYDSSEIQNILIIGLGGGVINNYFSTMDKLQLNVTVVDNDPVMKAIAEKWYEFKSTSMQRIIVDDGLRYIREGVQRGELYDVLLIDVSYNDVRPLMAPIEEFLLDDEIQQMNKIINKNGAVIINVLTLKKDIKEADRVLFAFSLRFPSCYFMEFAKFNKMLFCSKKEKNSWLDNRDELYDRYVMIDKKLQFNLVNEAHRNSNKNGRKLDE</sequence>
<name>A0A158PCF2_ANGCA</name>
<evidence type="ECO:0000313" key="2">
    <source>
        <dbReference type="WBParaSite" id="ACAC_0001240901-mRNA-1"/>
    </source>
</evidence>
<proteinExistence type="predicted"/>
<dbReference type="SUPFAM" id="SSF53335">
    <property type="entry name" value="S-adenosyl-L-methionine-dependent methyltransferases"/>
    <property type="match status" value="1"/>
</dbReference>
<dbReference type="Proteomes" id="UP000035642">
    <property type="component" value="Unassembled WGS sequence"/>
</dbReference>
<organism evidence="1 2">
    <name type="scientific">Angiostrongylus cantonensis</name>
    <name type="common">Rat lungworm</name>
    <dbReference type="NCBI Taxonomy" id="6313"/>
    <lineage>
        <taxon>Eukaryota</taxon>
        <taxon>Metazoa</taxon>
        <taxon>Ecdysozoa</taxon>
        <taxon>Nematoda</taxon>
        <taxon>Chromadorea</taxon>
        <taxon>Rhabditida</taxon>
        <taxon>Rhabditina</taxon>
        <taxon>Rhabditomorpha</taxon>
        <taxon>Strongyloidea</taxon>
        <taxon>Metastrongylidae</taxon>
        <taxon>Angiostrongylus</taxon>
    </lineage>
</organism>